<sequence>MDLLKRVDKACLKSKIDKLVEESLRARDRDINMKREKLKHLFNIEDNYYRQETRDKISEKIEAEMLEKRNKILAMKQAREKEHQEFLKQKKIQQYMANCDEIRPYLRKQLLIDSKACQRMQIEDHRKQKQVCKENQNLWLEIAKRANKAELEKEKQQRLARKMYDNCTAKFLKEQMIEKQNNLQKYHEITEEQKRNEESLAKESEMELLEKKQKSEKRSRLAVDLKEQLLQAEKERIARKSNEDALNKLFHDTIRRELEQEIATRKSHQENLKQDTMHYLNYIEKIRKERQLEQAQKEKLIDDYRVKHEQEYIDKCRSEMAKRRALHEMVYETQRKQIKEKHEMQKAFDDDEFKRAAEERAKYDHKAALTAEKWKQRQAAKEYARALREQEELRKLEQKKFKERQEAELHNILKEQRLCEEQAKQFIASNIDVLPPHPHTKLLHSTGQCNHASDHIKISTIS</sequence>
<name>A0A336MKU9_CULSO</name>
<dbReference type="PANTHER" id="PTHR31183:SF1">
    <property type="entry name" value="CILIA- AND FLAGELLA-ASSOCIATED PROTEIN 53"/>
    <property type="match status" value="1"/>
</dbReference>
<evidence type="ECO:0000256" key="1">
    <source>
        <dbReference type="ARBA" id="ARBA00004138"/>
    </source>
</evidence>
<accession>A0A336MKU9</accession>
<dbReference type="GO" id="GO:0005929">
    <property type="term" value="C:cilium"/>
    <property type="evidence" value="ECO:0007669"/>
    <property type="project" value="UniProtKB-SubCell"/>
</dbReference>
<dbReference type="OMA" id="LWQRVWQ"/>
<dbReference type="AlphaFoldDB" id="A0A336MKU9"/>
<feature type="region of interest" description="Disordered" evidence="5">
    <location>
        <begin position="192"/>
        <end position="213"/>
    </location>
</feature>
<protein>
    <submittedName>
        <fullName evidence="6">CSON002103 protein</fullName>
    </submittedName>
</protein>
<evidence type="ECO:0000256" key="3">
    <source>
        <dbReference type="ARBA" id="ARBA00023273"/>
    </source>
</evidence>
<dbReference type="VEuPathDB" id="VectorBase:CSON002103"/>
<organism evidence="6">
    <name type="scientific">Culicoides sonorensis</name>
    <name type="common">Biting midge</name>
    <dbReference type="NCBI Taxonomy" id="179676"/>
    <lineage>
        <taxon>Eukaryota</taxon>
        <taxon>Metazoa</taxon>
        <taxon>Ecdysozoa</taxon>
        <taxon>Arthropoda</taxon>
        <taxon>Hexapoda</taxon>
        <taxon>Insecta</taxon>
        <taxon>Pterygota</taxon>
        <taxon>Neoptera</taxon>
        <taxon>Endopterygota</taxon>
        <taxon>Diptera</taxon>
        <taxon>Nematocera</taxon>
        <taxon>Chironomoidea</taxon>
        <taxon>Ceratopogonidae</taxon>
        <taxon>Ceratopogoninae</taxon>
        <taxon>Culicoides</taxon>
        <taxon>Monoculicoides</taxon>
    </lineage>
</organism>
<evidence type="ECO:0000256" key="5">
    <source>
        <dbReference type="SAM" id="MobiDB-lite"/>
    </source>
</evidence>
<keyword evidence="4" id="KW-0175">Coiled coil</keyword>
<evidence type="ECO:0000256" key="2">
    <source>
        <dbReference type="ARBA" id="ARBA00023069"/>
    </source>
</evidence>
<dbReference type="PANTHER" id="PTHR31183">
    <property type="entry name" value="TRICHOPLEIN KERATIN FILAMENT-BINDING PROTEIN FAMILY MEMBER"/>
    <property type="match status" value="1"/>
</dbReference>
<reference evidence="6" key="1">
    <citation type="submission" date="2018-07" db="EMBL/GenBank/DDBJ databases">
        <authorList>
            <person name="Quirk P.G."/>
            <person name="Krulwich T.A."/>
        </authorList>
    </citation>
    <scope>NUCLEOTIDE SEQUENCE</scope>
</reference>
<evidence type="ECO:0000313" key="6">
    <source>
        <dbReference type="EMBL" id="SSX30151.1"/>
    </source>
</evidence>
<dbReference type="InterPro" id="IPR043596">
    <property type="entry name" value="CFAP53/TCHP"/>
</dbReference>
<feature type="coiled-coil region" evidence="4">
    <location>
        <begin position="376"/>
        <end position="422"/>
    </location>
</feature>
<keyword evidence="3" id="KW-0966">Cell projection</keyword>
<evidence type="ECO:0000256" key="4">
    <source>
        <dbReference type="SAM" id="Coils"/>
    </source>
</evidence>
<gene>
    <name evidence="6" type="primary">CSON002103</name>
</gene>
<comment type="subcellular location">
    <subcellularLocation>
        <location evidence="1">Cell projection</location>
        <location evidence="1">Cilium</location>
    </subcellularLocation>
</comment>
<keyword evidence="2" id="KW-0969">Cilium</keyword>
<proteinExistence type="predicted"/>
<dbReference type="EMBL" id="UFQT01001349">
    <property type="protein sequence ID" value="SSX30151.1"/>
    <property type="molecule type" value="Genomic_DNA"/>
</dbReference>